<feature type="transmembrane region" description="Helical" evidence="10">
    <location>
        <begin position="18"/>
        <end position="36"/>
    </location>
</feature>
<evidence type="ECO:0000256" key="8">
    <source>
        <dbReference type="ARBA" id="ARBA00023136"/>
    </source>
</evidence>
<reference evidence="14" key="1">
    <citation type="journal article" date="2020" name="ISME J.">
        <title>Gammaproteobacteria mediating utilization of methyl-, sulfur- and petroleum organic compounds in deep ocean hydrothermal plumes.</title>
        <authorList>
            <person name="Zhou Z."/>
            <person name="Liu Y."/>
            <person name="Pan J."/>
            <person name="Cron B.R."/>
            <person name="Toner B.M."/>
            <person name="Anantharaman K."/>
            <person name="Breier J.A."/>
            <person name="Dick G.J."/>
            <person name="Li M."/>
        </authorList>
    </citation>
    <scope>NUCLEOTIDE SEQUENCE</scope>
    <source>
        <strain evidence="14">SZUA-1501</strain>
    </source>
</reference>
<evidence type="ECO:0000256" key="9">
    <source>
        <dbReference type="ARBA" id="ARBA00039733"/>
    </source>
</evidence>
<evidence type="ECO:0000256" key="7">
    <source>
        <dbReference type="ARBA" id="ARBA00023010"/>
    </source>
</evidence>
<feature type="transmembrane region" description="Helical" evidence="10">
    <location>
        <begin position="147"/>
        <end position="169"/>
    </location>
</feature>
<comment type="subcellular location">
    <subcellularLocation>
        <location evidence="10">Cell membrane</location>
        <topology evidence="10">Multi-pass membrane protein</topology>
    </subcellularLocation>
    <subcellularLocation>
        <location evidence="1 12">Membrane</location>
        <topology evidence="1 12">Multi-pass membrane protein</topology>
    </subcellularLocation>
</comment>
<dbReference type="NCBIfam" id="TIGR00967">
    <property type="entry name" value="3a0501s007"/>
    <property type="match status" value="1"/>
</dbReference>
<protein>
    <recommendedName>
        <fullName evidence="9 10">Protein translocase subunit SecY</fullName>
    </recommendedName>
</protein>
<feature type="transmembrane region" description="Helical" evidence="10">
    <location>
        <begin position="56"/>
        <end position="81"/>
    </location>
</feature>
<proteinExistence type="inferred from homology"/>
<dbReference type="PROSITE" id="PS00756">
    <property type="entry name" value="SECY_2"/>
    <property type="match status" value="1"/>
</dbReference>
<evidence type="ECO:0000256" key="3">
    <source>
        <dbReference type="ARBA" id="ARBA00022448"/>
    </source>
</evidence>
<feature type="transmembrane region" description="Helical" evidence="10">
    <location>
        <begin position="213"/>
        <end position="235"/>
    </location>
</feature>
<feature type="transmembrane region" description="Helical" evidence="10">
    <location>
        <begin position="118"/>
        <end position="135"/>
    </location>
</feature>
<dbReference type="Proteomes" id="UP000606463">
    <property type="component" value="Unassembled WGS sequence"/>
</dbReference>
<dbReference type="InterPro" id="IPR002208">
    <property type="entry name" value="SecY/SEC61-alpha"/>
</dbReference>
<dbReference type="EMBL" id="DQVE01000051">
    <property type="protein sequence ID" value="HIP98714.1"/>
    <property type="molecule type" value="Genomic_DNA"/>
</dbReference>
<dbReference type="PANTHER" id="PTHR10906">
    <property type="entry name" value="SECY/SEC61-ALPHA FAMILY MEMBER"/>
    <property type="match status" value="1"/>
</dbReference>
<dbReference type="PROSITE" id="PS00755">
    <property type="entry name" value="SECY_1"/>
    <property type="match status" value="1"/>
</dbReference>
<keyword evidence="5 10" id="KW-0653">Protein transport</keyword>
<dbReference type="InterPro" id="IPR023201">
    <property type="entry name" value="SecY_dom_sf"/>
</dbReference>
<dbReference type="HAMAP" id="MF_01465">
    <property type="entry name" value="SecY"/>
    <property type="match status" value="1"/>
</dbReference>
<dbReference type="Gene3D" id="1.10.3370.10">
    <property type="entry name" value="SecY subunit domain"/>
    <property type="match status" value="1"/>
</dbReference>
<feature type="transmembrane region" description="Helical" evidence="10">
    <location>
        <begin position="365"/>
        <end position="383"/>
    </location>
</feature>
<keyword evidence="10" id="KW-1003">Cell membrane</keyword>
<comment type="caution">
    <text evidence="14">The sequence shown here is derived from an EMBL/GenBank/DDBJ whole genome shotgun (WGS) entry which is preliminary data.</text>
</comment>
<dbReference type="GO" id="GO:0065002">
    <property type="term" value="P:intracellular protein transmembrane transport"/>
    <property type="evidence" value="ECO:0007669"/>
    <property type="project" value="UniProtKB-UniRule"/>
</dbReference>
<dbReference type="GO" id="GO:0005886">
    <property type="term" value="C:plasma membrane"/>
    <property type="evidence" value="ECO:0007669"/>
    <property type="project" value="UniProtKB-SubCell"/>
</dbReference>
<dbReference type="GO" id="GO:0006605">
    <property type="term" value="P:protein targeting"/>
    <property type="evidence" value="ECO:0007669"/>
    <property type="project" value="UniProtKB-UniRule"/>
</dbReference>
<dbReference type="GO" id="GO:0043952">
    <property type="term" value="P:protein transport by the Sec complex"/>
    <property type="evidence" value="ECO:0007669"/>
    <property type="project" value="UniProtKB-UniRule"/>
</dbReference>
<evidence type="ECO:0000256" key="1">
    <source>
        <dbReference type="ARBA" id="ARBA00004141"/>
    </source>
</evidence>
<evidence type="ECO:0000256" key="10">
    <source>
        <dbReference type="HAMAP-Rule" id="MF_01465"/>
    </source>
</evidence>
<feature type="transmembrane region" description="Helical" evidence="10">
    <location>
        <begin position="270"/>
        <end position="291"/>
    </location>
</feature>
<gene>
    <name evidence="10 14" type="primary">secY</name>
    <name evidence="14" type="ORF">EYH37_05070</name>
</gene>
<keyword evidence="3 10" id="KW-0813">Transport</keyword>
<keyword evidence="8 10" id="KW-0472">Membrane</keyword>
<accession>A0A9D0YQC0</accession>
<evidence type="ECO:0000256" key="5">
    <source>
        <dbReference type="ARBA" id="ARBA00022927"/>
    </source>
</evidence>
<evidence type="ECO:0000256" key="6">
    <source>
        <dbReference type="ARBA" id="ARBA00022989"/>
    </source>
</evidence>
<dbReference type="AlphaFoldDB" id="A0A9D0YQC0"/>
<evidence type="ECO:0000256" key="2">
    <source>
        <dbReference type="ARBA" id="ARBA00005751"/>
    </source>
</evidence>
<comment type="similarity">
    <text evidence="2 10 13">Belongs to the SecY/SEC61-alpha family.</text>
</comment>
<comment type="subunit">
    <text evidence="10">Component of the Sec protein translocase complex. Heterotrimer consisting of SecY, SecE and SecG subunits. The heterotrimers can form oligomers, although 1 heterotrimer is thought to be able to translocate proteins. Interacts with the ribosome. Interacts with SecDF, and other proteins may be involved. Interacts with SecA.</text>
</comment>
<evidence type="ECO:0000256" key="12">
    <source>
        <dbReference type="RuleBase" id="RU003484"/>
    </source>
</evidence>
<evidence type="ECO:0000256" key="4">
    <source>
        <dbReference type="ARBA" id="ARBA00022692"/>
    </source>
</evidence>
<comment type="function">
    <text evidence="10 11">The central subunit of the protein translocation channel SecYEG. Consists of two halves formed by TMs 1-5 and 6-10. These two domains form a lateral gate at the front which open onto the bilayer between TMs 2 and 7, and are clamped together by SecE at the back. The channel is closed by both a pore ring composed of hydrophobic SecY resides and a short helix (helix 2A) on the extracellular side of the membrane which forms a plug. The plug probably moves laterally to allow the channel to open. The ring and the pore may move independently.</text>
</comment>
<dbReference type="InterPro" id="IPR026593">
    <property type="entry name" value="SecY"/>
</dbReference>
<evidence type="ECO:0000256" key="13">
    <source>
        <dbReference type="RuleBase" id="RU004349"/>
    </source>
</evidence>
<sequence length="427" mass="47757">MLRWVLDIWKIEELRRRLIYTLGILVIYALGTHIPLPGINTPALEEFFNQFNQSIFMLYNIFSGGALGKMTVFALGILPYITASILMQLLTASVPYLKQLQTEEGDYGRYKIQEYTKYLTLFIATVQALFLTVWLQNQTTPDGTPLVYSTGIGFTLQTILILVAGAMFVTWLGERISKHGIGNGSSILIFAGIVAGFPSMVMQIVNTYKTGEISVIDLAVVIIAVLAIVVGIVIIHEAERRIPIQYPQRNLGFGAPTVSYLPIKLNPVSVMPIIFAQAILVMPATFVQLFHFESLSFLQEWFRYDSLVYNIIYVALIILFTYVYASVIVNPQDIAENLRKAGAFIPGVRPGKETEEYLATVINRLLFVGALFLSVIAVIPVIIQIKTHIPFYFGGTTALITVGVALDTLHRIEGHLAMKRYYRFLKG</sequence>
<name>A0A9D0YQC0_AQUAO</name>
<evidence type="ECO:0000313" key="15">
    <source>
        <dbReference type="Proteomes" id="UP000606463"/>
    </source>
</evidence>
<dbReference type="Pfam" id="PF00344">
    <property type="entry name" value="SecY"/>
    <property type="match status" value="1"/>
</dbReference>
<evidence type="ECO:0000313" key="14">
    <source>
        <dbReference type="EMBL" id="HIP98714.1"/>
    </source>
</evidence>
<dbReference type="SUPFAM" id="SSF103491">
    <property type="entry name" value="Preprotein translocase SecY subunit"/>
    <property type="match status" value="1"/>
</dbReference>
<evidence type="ECO:0000256" key="11">
    <source>
        <dbReference type="RuleBase" id="RU000537"/>
    </source>
</evidence>
<dbReference type="PIRSF" id="PIRSF004557">
    <property type="entry name" value="SecY"/>
    <property type="match status" value="1"/>
</dbReference>
<keyword evidence="4 10" id="KW-0812">Transmembrane</keyword>
<dbReference type="PRINTS" id="PR00303">
    <property type="entry name" value="SECYTRNLCASE"/>
</dbReference>
<dbReference type="InterPro" id="IPR030659">
    <property type="entry name" value="SecY_CS"/>
</dbReference>
<dbReference type="FunFam" id="1.10.3370.10:FF:000001">
    <property type="entry name" value="Preprotein translocase subunit SecY"/>
    <property type="match status" value="1"/>
</dbReference>
<feature type="transmembrane region" description="Helical" evidence="10">
    <location>
        <begin position="389"/>
        <end position="409"/>
    </location>
</feature>
<keyword evidence="6 10" id="KW-1133">Transmembrane helix</keyword>
<feature type="transmembrane region" description="Helical" evidence="10">
    <location>
        <begin position="181"/>
        <end position="201"/>
    </location>
</feature>
<feature type="transmembrane region" description="Helical" evidence="10">
    <location>
        <begin position="311"/>
        <end position="330"/>
    </location>
</feature>
<organism evidence="14 15">
    <name type="scientific">Aquifex aeolicus</name>
    <dbReference type="NCBI Taxonomy" id="63363"/>
    <lineage>
        <taxon>Bacteria</taxon>
        <taxon>Pseudomonadati</taxon>
        <taxon>Aquificota</taxon>
        <taxon>Aquificia</taxon>
        <taxon>Aquificales</taxon>
        <taxon>Aquificaceae</taxon>
        <taxon>Aquifex</taxon>
    </lineage>
</organism>
<keyword evidence="7 10" id="KW-0811">Translocation</keyword>